<dbReference type="Gene3D" id="3.30.70.1060">
    <property type="entry name" value="Dimeric alpha+beta barrel"/>
    <property type="match status" value="1"/>
</dbReference>
<keyword evidence="4" id="KW-1185">Reference proteome</keyword>
<dbReference type="Proteomes" id="UP001321498">
    <property type="component" value="Chromosome"/>
</dbReference>
<dbReference type="PANTHER" id="PTHR35174">
    <property type="entry name" value="BLL7171 PROTEIN-RELATED"/>
    <property type="match status" value="1"/>
</dbReference>
<evidence type="ECO:0000259" key="2">
    <source>
        <dbReference type="Pfam" id="PF03795"/>
    </source>
</evidence>
<comment type="similarity">
    <text evidence="1">Belongs to the YciI family.</text>
</comment>
<evidence type="ECO:0000256" key="1">
    <source>
        <dbReference type="ARBA" id="ARBA00007689"/>
    </source>
</evidence>
<dbReference type="PANTHER" id="PTHR35174:SF4">
    <property type="entry name" value="BLL7163 PROTEIN"/>
    <property type="match status" value="1"/>
</dbReference>
<dbReference type="RefSeq" id="WP_286277789.1">
    <property type="nucleotide sequence ID" value="NZ_AP027731.1"/>
</dbReference>
<organism evidence="3 4">
    <name type="scientific">Naasia aerilata</name>
    <dbReference type="NCBI Taxonomy" id="1162966"/>
    <lineage>
        <taxon>Bacteria</taxon>
        <taxon>Bacillati</taxon>
        <taxon>Actinomycetota</taxon>
        <taxon>Actinomycetes</taxon>
        <taxon>Micrococcales</taxon>
        <taxon>Microbacteriaceae</taxon>
        <taxon>Naasia</taxon>
    </lineage>
</organism>
<sequence length="141" mass="15778">MKYMLVMAQAPSAADIDYTSPEALEAFDAMGKFNEELISAGVLLSAEGLSPESEGVRIDYDGDERTITDGPFSEAKEVFYGFWILETATQEEAVEWARRAPLQVGSVTVRRVPSIDEFDLDNEHVQKEREWRISRGEKLGA</sequence>
<accession>A0ABM8G812</accession>
<dbReference type="SUPFAM" id="SSF54909">
    <property type="entry name" value="Dimeric alpha+beta barrel"/>
    <property type="match status" value="1"/>
</dbReference>
<dbReference type="InterPro" id="IPR011008">
    <property type="entry name" value="Dimeric_a/b-barrel"/>
</dbReference>
<protein>
    <recommendedName>
        <fullName evidence="2">YCII-related domain-containing protein</fullName>
    </recommendedName>
</protein>
<gene>
    <name evidence="3" type="ORF">GCM10025866_02320</name>
</gene>
<evidence type="ECO:0000313" key="3">
    <source>
        <dbReference type="EMBL" id="BDZ44323.1"/>
    </source>
</evidence>
<proteinExistence type="inferred from homology"/>
<dbReference type="EMBL" id="AP027731">
    <property type="protein sequence ID" value="BDZ44323.1"/>
    <property type="molecule type" value="Genomic_DNA"/>
</dbReference>
<feature type="domain" description="YCII-related" evidence="2">
    <location>
        <begin position="1"/>
        <end position="112"/>
    </location>
</feature>
<dbReference type="InterPro" id="IPR005545">
    <property type="entry name" value="YCII"/>
</dbReference>
<dbReference type="Pfam" id="PF03795">
    <property type="entry name" value="YCII"/>
    <property type="match status" value="1"/>
</dbReference>
<evidence type="ECO:0000313" key="4">
    <source>
        <dbReference type="Proteomes" id="UP001321498"/>
    </source>
</evidence>
<name>A0ABM8G812_9MICO</name>
<reference evidence="4" key="1">
    <citation type="journal article" date="2019" name="Int. J. Syst. Evol. Microbiol.">
        <title>The Global Catalogue of Microorganisms (GCM) 10K type strain sequencing project: providing services to taxonomists for standard genome sequencing and annotation.</title>
        <authorList>
            <consortium name="The Broad Institute Genomics Platform"/>
            <consortium name="The Broad Institute Genome Sequencing Center for Infectious Disease"/>
            <person name="Wu L."/>
            <person name="Ma J."/>
        </authorList>
    </citation>
    <scope>NUCLEOTIDE SEQUENCE [LARGE SCALE GENOMIC DNA]</scope>
    <source>
        <strain evidence="4">NBRC 108725</strain>
    </source>
</reference>